<name>A0A1A8Y395_9RHOO</name>
<evidence type="ECO:0000256" key="3">
    <source>
        <dbReference type="ARBA" id="ARBA00022723"/>
    </source>
</evidence>
<dbReference type="GO" id="GO:0046872">
    <property type="term" value="F:metal ion binding"/>
    <property type="evidence" value="ECO:0007669"/>
    <property type="project" value="UniProtKB-KW"/>
</dbReference>
<dbReference type="NCBIfam" id="NF007980">
    <property type="entry name" value="PRK10707.1"/>
    <property type="match status" value="1"/>
</dbReference>
<evidence type="ECO:0000256" key="4">
    <source>
        <dbReference type="ARBA" id="ARBA00022801"/>
    </source>
</evidence>
<feature type="domain" description="Nudix hydrolase" evidence="9">
    <location>
        <begin position="56"/>
        <end position="197"/>
    </location>
</feature>
<dbReference type="SUPFAM" id="SSF55811">
    <property type="entry name" value="Nudix"/>
    <property type="match status" value="1"/>
</dbReference>
<evidence type="ECO:0000259" key="9">
    <source>
        <dbReference type="PROSITE" id="PS51462"/>
    </source>
</evidence>
<keyword evidence="11" id="KW-1185">Reference proteome</keyword>
<dbReference type="PANTHER" id="PTHR12992:SF11">
    <property type="entry name" value="MITOCHONDRIAL COENZYME A DIPHOSPHATASE NUDT8"/>
    <property type="match status" value="1"/>
</dbReference>
<dbReference type="EMBL" id="FLQY01000379">
    <property type="protein sequence ID" value="SBT10858.1"/>
    <property type="molecule type" value="Genomic_DNA"/>
</dbReference>
<evidence type="ECO:0000256" key="2">
    <source>
        <dbReference type="ARBA" id="ARBA00001946"/>
    </source>
</evidence>
<comment type="cofactor">
    <cofactor evidence="2">
        <name>Mg(2+)</name>
        <dbReference type="ChEBI" id="CHEBI:18420"/>
    </cofactor>
</comment>
<evidence type="ECO:0000256" key="7">
    <source>
        <dbReference type="SAM" id="MobiDB-lite"/>
    </source>
</evidence>
<dbReference type="PROSITE" id="PS51462">
    <property type="entry name" value="NUDIX"/>
    <property type="match status" value="1"/>
</dbReference>
<evidence type="ECO:0000313" key="10">
    <source>
        <dbReference type="EMBL" id="SBT10858.1"/>
    </source>
</evidence>
<evidence type="ECO:0000256" key="5">
    <source>
        <dbReference type="ARBA" id="ARBA00022842"/>
    </source>
</evidence>
<reference evidence="10 11" key="1">
    <citation type="submission" date="2016-06" db="EMBL/GenBank/DDBJ databases">
        <authorList>
            <person name="Kjaerup R.B."/>
            <person name="Dalgaard T.S."/>
            <person name="Juul-Madsen H.R."/>
        </authorList>
    </citation>
    <scope>NUCLEOTIDE SEQUENCE [LARGE SCALE GENOMIC DNA]</scope>
    <source>
        <strain evidence="10">2</strain>
    </source>
</reference>
<keyword evidence="8" id="KW-1133">Transmembrane helix</keyword>
<dbReference type="Pfam" id="PF00293">
    <property type="entry name" value="NUDIX"/>
    <property type="match status" value="1"/>
</dbReference>
<evidence type="ECO:0000256" key="1">
    <source>
        <dbReference type="ARBA" id="ARBA00001936"/>
    </source>
</evidence>
<dbReference type="Gene3D" id="3.90.79.10">
    <property type="entry name" value="Nucleoside Triphosphate Pyrophosphohydrolase"/>
    <property type="match status" value="1"/>
</dbReference>
<evidence type="ECO:0000256" key="6">
    <source>
        <dbReference type="ARBA" id="ARBA00023211"/>
    </source>
</evidence>
<evidence type="ECO:0000256" key="8">
    <source>
        <dbReference type="SAM" id="Phobius"/>
    </source>
</evidence>
<organism evidence="10 11">
    <name type="scientific">Candidatus Propionivibrio aalborgensis</name>
    <dbReference type="NCBI Taxonomy" id="1860101"/>
    <lineage>
        <taxon>Bacteria</taxon>
        <taxon>Pseudomonadati</taxon>
        <taxon>Pseudomonadota</taxon>
        <taxon>Betaproteobacteria</taxon>
        <taxon>Rhodocyclales</taxon>
        <taxon>Rhodocyclaceae</taxon>
        <taxon>Propionivibrio</taxon>
    </lineage>
</organism>
<keyword evidence="8" id="KW-0812">Transmembrane</keyword>
<accession>A0A1A8Y395</accession>
<proteinExistence type="predicted"/>
<keyword evidence="4 10" id="KW-0378">Hydrolase</keyword>
<feature type="transmembrane region" description="Helical" evidence="8">
    <location>
        <begin position="200"/>
        <end position="217"/>
    </location>
</feature>
<dbReference type="InterPro" id="IPR015797">
    <property type="entry name" value="NUDIX_hydrolase-like_dom_sf"/>
</dbReference>
<keyword evidence="6" id="KW-0464">Manganese</keyword>
<dbReference type="InterPro" id="IPR000086">
    <property type="entry name" value="NUDIX_hydrolase_dom"/>
</dbReference>
<dbReference type="PANTHER" id="PTHR12992">
    <property type="entry name" value="NUDIX HYDROLASE"/>
    <property type="match status" value="1"/>
</dbReference>
<feature type="region of interest" description="Disordered" evidence="7">
    <location>
        <begin position="86"/>
        <end position="105"/>
    </location>
</feature>
<keyword evidence="8" id="KW-0472">Membrane</keyword>
<feature type="region of interest" description="Disordered" evidence="7">
    <location>
        <begin position="1"/>
        <end position="22"/>
    </location>
</feature>
<protein>
    <submittedName>
        <fullName evidence="10">NUDIX hydrolase</fullName>
    </submittedName>
</protein>
<dbReference type="Proteomes" id="UP000199600">
    <property type="component" value="Unassembled WGS sequence"/>
</dbReference>
<gene>
    <name evidence="10" type="ORF">PROAA_750008</name>
</gene>
<dbReference type="InterPro" id="IPR045121">
    <property type="entry name" value="CoAse"/>
</dbReference>
<sequence>MPKSRRRKLATETDAIVQSSTSASPDAIDLEHLRSVLYPVPTRTAFVQEEDIDDIELTPASVLFPIVLREGGASVLLTQRTEHLKDHPGQISFPGGRYEPDDTSPAHTALREAEEEIGLSSAHVEIVGYLPEYLTITGYRVTPVVAIVTPPFDLQPDPYEVAQIFEVPFSFLMNAANHQRHSLPYRGKIRHYVAMPYQGYFIWGATAGIILTLSKALSA</sequence>
<keyword evidence="3" id="KW-0479">Metal-binding</keyword>
<dbReference type="CDD" id="cd03426">
    <property type="entry name" value="NUDIX_CoAse_Nudt7"/>
    <property type="match status" value="1"/>
</dbReference>
<keyword evidence="5" id="KW-0460">Magnesium</keyword>
<comment type="cofactor">
    <cofactor evidence="1">
        <name>Mn(2+)</name>
        <dbReference type="ChEBI" id="CHEBI:29035"/>
    </cofactor>
</comment>
<dbReference type="GO" id="GO:0010945">
    <property type="term" value="F:coenzyme A diphosphatase activity"/>
    <property type="evidence" value="ECO:0007669"/>
    <property type="project" value="InterPro"/>
</dbReference>
<dbReference type="AlphaFoldDB" id="A0A1A8Y395"/>
<evidence type="ECO:0000313" key="11">
    <source>
        <dbReference type="Proteomes" id="UP000199600"/>
    </source>
</evidence>